<accession>A0A0C7KNF6</accession>
<comment type="similarity">
    <text evidence="1">Belongs to the TrbE/VirB4 family.</text>
</comment>
<dbReference type="CDD" id="cd01127">
    <property type="entry name" value="TrwB_TraG_TraD_VirD4"/>
    <property type="match status" value="1"/>
</dbReference>
<dbReference type="Pfam" id="PF03135">
    <property type="entry name" value="CagE_TrbE_VirB"/>
    <property type="match status" value="1"/>
</dbReference>
<dbReference type="PANTHER" id="PTHR30121">
    <property type="entry name" value="UNCHARACTERIZED PROTEIN YJGR-RELATED"/>
    <property type="match status" value="1"/>
</dbReference>
<evidence type="ECO:0000256" key="2">
    <source>
        <dbReference type="ARBA" id="ARBA00022741"/>
    </source>
</evidence>
<dbReference type="Gene3D" id="3.40.50.300">
    <property type="entry name" value="P-loop containing nucleotide triphosphate hydrolases"/>
    <property type="match status" value="1"/>
</dbReference>
<evidence type="ECO:0000256" key="1">
    <source>
        <dbReference type="ARBA" id="ARBA00006512"/>
    </source>
</evidence>
<dbReference type="SUPFAM" id="SSF52540">
    <property type="entry name" value="P-loop containing nucleoside triphosphate hydrolases"/>
    <property type="match status" value="1"/>
</dbReference>
<dbReference type="EMBL" id="LN811400">
    <property type="protein sequence ID" value="CEO96451.1"/>
    <property type="molecule type" value="Genomic_DNA"/>
</dbReference>
<keyword evidence="2" id="KW-0547">Nucleotide-binding</keyword>
<gene>
    <name evidence="6" type="primary">trbE</name>
    <name evidence="6" type="ORF">pXCCB1459_0022</name>
</gene>
<reference evidence="6" key="1">
    <citation type="submission" date="2015-01" db="EMBL/GenBank/DDBJ databases">
        <authorList>
            <person name="Wibberg Daniel"/>
        </authorList>
    </citation>
    <scope>NUCLEOTIDE SEQUENCE</scope>
    <source>
        <strain evidence="6">B-1459</strain>
        <plasmid evidence="6">I</plasmid>
    </source>
</reference>
<organism evidence="6">
    <name type="scientific">Xanthomonas campestris pv. campestris</name>
    <dbReference type="NCBI Taxonomy" id="340"/>
    <lineage>
        <taxon>Bacteria</taxon>
        <taxon>Pseudomonadati</taxon>
        <taxon>Pseudomonadota</taxon>
        <taxon>Gammaproteobacteria</taxon>
        <taxon>Lysobacterales</taxon>
        <taxon>Lysobacteraceae</taxon>
        <taxon>Xanthomonas</taxon>
    </lineage>
</organism>
<sequence>MQRLPKYSNEPTDIGDVLPWAYLVAPGVVLNRNASLITTLRYRGPDLDSATKHELIAVSAQMNNLFRRLGDGWYFQIDAPRAPSTNYPSGEDFPDPMSYLIDEERRTIAETGVHFETTYYFTLGWLPPKAQESTARAWFFTDPDGQRKSAANRDRQTINDWLDKFEVERVRLLEAFSAILPEVHALDDSELLTYLHDTISTKRHPVVPGDVSQELCRVLPDTPLIGGKEPKLGKHHLGIITVRQFPTQTIPGILDRLNRMGMAYRWVTRWVALDKATADKEMKKIQREWFSGRKSFMVILKELVSKSESALENPEALANAADANAAMQEIAAEAVGYGYFTQSLIVLDTDPRRLEAKLRAVEREINGLGFVTIDEARDGNAIDAFLGAVPGNAQHNIRRPMVSTLNLAHAMPSSSVWAGPRYCQNDLFPGNQNLDHAPPHMFVVTGETTPFRFSTYVGDVGHAMVIGPTGAGKSVLLNLAETQFRRYEAAQVYIFDKGGSSRITTDHVGGRFYDLGGDSSPAFQPLAHVDNDQERAWAQEWLIDIIVGEGVDMTPQRKRAIWDALNELGADDSPVEQRTITGFTVLVQDPVIKAALHPFTVDGAHKKLLDASHDDVSLGSWLAFEMEELMNTPQVVMPVLTYLFHRLEQRFDAKRPSLLVLDEAWLFLDHPAFSAKIREWLKVLRKANVAVWFATQSLADVAQSKIMPTLIEACMTKIFLPNSSARNDEVAKFYRMFGLNDKQLDILASSTPKRDYYLTSPQGNRLFSLGLGPLALAVCGATGKEAQREAIAIRNATSTTREFNEAYLAHLVNKHDQAQVSKPASQRTASPLQWALDFVRSVDSSPAPSSNTTIQA</sequence>
<dbReference type="InterPro" id="IPR018145">
    <property type="entry name" value="CagE_TrbE_VirB_cntrl_dom"/>
</dbReference>
<name>A0A0C7KNF6_XANCE</name>
<protein>
    <submittedName>
        <fullName evidence="6">TrbE protein</fullName>
    </submittedName>
</protein>
<evidence type="ECO:0000259" key="5">
    <source>
        <dbReference type="Pfam" id="PF19044"/>
    </source>
</evidence>
<feature type="domain" description="CagE TrbE VirB component of type IV transporter system central" evidence="4">
    <location>
        <begin position="313"/>
        <end position="398"/>
    </location>
</feature>
<dbReference type="InterPro" id="IPR027417">
    <property type="entry name" value="P-loop_NTPase"/>
</dbReference>
<dbReference type="AlphaFoldDB" id="A0A0C7KNF6"/>
<keyword evidence="6" id="KW-0614">Plasmid</keyword>
<evidence type="ECO:0000313" key="6">
    <source>
        <dbReference type="EMBL" id="CEO96451.1"/>
    </source>
</evidence>
<dbReference type="Pfam" id="PF19044">
    <property type="entry name" value="P-loop_TraG"/>
    <property type="match status" value="1"/>
</dbReference>
<dbReference type="RefSeq" id="WP_162474107.1">
    <property type="nucleotide sequence ID" value="NZ_CP066952.1"/>
</dbReference>
<dbReference type="InterPro" id="IPR051162">
    <property type="entry name" value="T4SS_component"/>
</dbReference>
<proteinExistence type="inferred from homology"/>
<geneLocation type="plasmid" evidence="6">
    <name>I</name>
</geneLocation>
<keyword evidence="3" id="KW-0067">ATP-binding</keyword>
<evidence type="ECO:0000256" key="3">
    <source>
        <dbReference type="ARBA" id="ARBA00022840"/>
    </source>
</evidence>
<dbReference type="PANTHER" id="PTHR30121:SF12">
    <property type="entry name" value="TYPE IV SECRETION SYSTEM PROTEIN CAGE"/>
    <property type="match status" value="1"/>
</dbReference>
<dbReference type="GO" id="GO:0005524">
    <property type="term" value="F:ATP binding"/>
    <property type="evidence" value="ECO:0007669"/>
    <property type="project" value="UniProtKB-KW"/>
</dbReference>
<dbReference type="InterPro" id="IPR043964">
    <property type="entry name" value="P-loop_TraG"/>
</dbReference>
<evidence type="ECO:0000259" key="4">
    <source>
        <dbReference type="Pfam" id="PF03135"/>
    </source>
</evidence>
<feature type="domain" description="TraG P-loop" evidence="5">
    <location>
        <begin position="595"/>
        <end position="749"/>
    </location>
</feature>